<sequence length="221" mass="24803">MTMTLQWLAITAIYFEYGQAFRSGLVGDLKDAYCTPTPLIFDDRNSEITATSSDILPTVSRISISNDTWLDVSSCLDGTDDEYLLDALYTVNPHSTSRERPLYVGRTDAEGIIIAIMAGMFLPTFAMIVSAQPIFTWLWQIFPVLVWGIQRGYVRIALRPCSAKNQQMGNTFIHDFLVFVFLMCWLLHATVVYPIIMGVDALKAIVRSEPSANRVNGKKNC</sequence>
<keyword evidence="2" id="KW-0732">Signal</keyword>
<evidence type="ECO:0000313" key="3">
    <source>
        <dbReference type="EMBL" id="KAF9492263.1"/>
    </source>
</evidence>
<evidence type="ECO:0000256" key="2">
    <source>
        <dbReference type="SAM" id="SignalP"/>
    </source>
</evidence>
<name>A0A9P6DDQ3_PLEER</name>
<feature type="chain" id="PRO_5040375763" evidence="2">
    <location>
        <begin position="21"/>
        <end position="221"/>
    </location>
</feature>
<proteinExistence type="predicted"/>
<evidence type="ECO:0000313" key="4">
    <source>
        <dbReference type="Proteomes" id="UP000807025"/>
    </source>
</evidence>
<evidence type="ECO:0000256" key="1">
    <source>
        <dbReference type="SAM" id="Phobius"/>
    </source>
</evidence>
<organism evidence="3 4">
    <name type="scientific">Pleurotus eryngii</name>
    <name type="common">Boletus of the steppes</name>
    <dbReference type="NCBI Taxonomy" id="5323"/>
    <lineage>
        <taxon>Eukaryota</taxon>
        <taxon>Fungi</taxon>
        <taxon>Dikarya</taxon>
        <taxon>Basidiomycota</taxon>
        <taxon>Agaricomycotina</taxon>
        <taxon>Agaricomycetes</taxon>
        <taxon>Agaricomycetidae</taxon>
        <taxon>Agaricales</taxon>
        <taxon>Pleurotineae</taxon>
        <taxon>Pleurotaceae</taxon>
        <taxon>Pleurotus</taxon>
    </lineage>
</organism>
<feature type="transmembrane region" description="Helical" evidence="1">
    <location>
        <begin position="137"/>
        <end position="154"/>
    </location>
</feature>
<feature type="transmembrane region" description="Helical" evidence="1">
    <location>
        <begin position="112"/>
        <end position="131"/>
    </location>
</feature>
<feature type="signal peptide" evidence="2">
    <location>
        <begin position="1"/>
        <end position="20"/>
    </location>
</feature>
<gene>
    <name evidence="3" type="ORF">BDN71DRAFT_1451822</name>
</gene>
<dbReference type="EMBL" id="MU154604">
    <property type="protein sequence ID" value="KAF9492263.1"/>
    <property type="molecule type" value="Genomic_DNA"/>
</dbReference>
<feature type="transmembrane region" description="Helical" evidence="1">
    <location>
        <begin position="175"/>
        <end position="196"/>
    </location>
</feature>
<keyword evidence="1" id="KW-0812">Transmembrane</keyword>
<comment type="caution">
    <text evidence="3">The sequence shown here is derived from an EMBL/GenBank/DDBJ whole genome shotgun (WGS) entry which is preliminary data.</text>
</comment>
<keyword evidence="4" id="KW-1185">Reference proteome</keyword>
<protein>
    <submittedName>
        <fullName evidence="3">Uncharacterized protein</fullName>
    </submittedName>
</protein>
<dbReference type="Proteomes" id="UP000807025">
    <property type="component" value="Unassembled WGS sequence"/>
</dbReference>
<keyword evidence="1" id="KW-1133">Transmembrane helix</keyword>
<keyword evidence="1" id="KW-0472">Membrane</keyword>
<dbReference type="AlphaFoldDB" id="A0A9P6DDQ3"/>
<accession>A0A9P6DDQ3</accession>
<reference evidence="3" key="1">
    <citation type="submission" date="2020-11" db="EMBL/GenBank/DDBJ databases">
        <authorList>
            <consortium name="DOE Joint Genome Institute"/>
            <person name="Ahrendt S."/>
            <person name="Riley R."/>
            <person name="Andreopoulos W."/>
            <person name="Labutti K."/>
            <person name="Pangilinan J."/>
            <person name="Ruiz-Duenas F.J."/>
            <person name="Barrasa J.M."/>
            <person name="Sanchez-Garcia M."/>
            <person name="Camarero S."/>
            <person name="Miyauchi S."/>
            <person name="Serrano A."/>
            <person name="Linde D."/>
            <person name="Babiker R."/>
            <person name="Drula E."/>
            <person name="Ayuso-Fernandez I."/>
            <person name="Pacheco R."/>
            <person name="Padilla G."/>
            <person name="Ferreira P."/>
            <person name="Barriuso J."/>
            <person name="Kellner H."/>
            <person name="Castanera R."/>
            <person name="Alfaro M."/>
            <person name="Ramirez L."/>
            <person name="Pisabarro A.G."/>
            <person name="Kuo A."/>
            <person name="Tritt A."/>
            <person name="Lipzen A."/>
            <person name="He G."/>
            <person name="Yan M."/>
            <person name="Ng V."/>
            <person name="Cullen D."/>
            <person name="Martin F."/>
            <person name="Rosso M.-N."/>
            <person name="Henrissat B."/>
            <person name="Hibbett D."/>
            <person name="Martinez A.T."/>
            <person name="Grigoriev I.V."/>
        </authorList>
    </citation>
    <scope>NUCLEOTIDE SEQUENCE</scope>
    <source>
        <strain evidence="3">ATCC 90797</strain>
    </source>
</reference>
<dbReference type="OrthoDB" id="72269at2759"/>